<protein>
    <submittedName>
        <fullName evidence="2">Uncharacterized protein</fullName>
    </submittedName>
</protein>
<dbReference type="RefSeq" id="XP_042922397.1">
    <property type="nucleotide sequence ID" value="XM_043063829.1"/>
</dbReference>
<organism evidence="2 3">
    <name type="scientific">Chlamydomonas reinhardtii</name>
    <name type="common">Chlamydomonas smithii</name>
    <dbReference type="NCBI Taxonomy" id="3055"/>
    <lineage>
        <taxon>Eukaryota</taxon>
        <taxon>Viridiplantae</taxon>
        <taxon>Chlorophyta</taxon>
        <taxon>core chlorophytes</taxon>
        <taxon>Chlorophyceae</taxon>
        <taxon>CS clade</taxon>
        <taxon>Chlamydomonadales</taxon>
        <taxon>Chlamydomonadaceae</taxon>
        <taxon>Chlamydomonas</taxon>
    </lineage>
</organism>
<dbReference type="Gramene" id="PNW80330">
    <property type="protein sequence ID" value="PNW80330"/>
    <property type="gene ID" value="CHLRE_07g313050v5"/>
</dbReference>
<accession>A0A2K3DIH6</accession>
<dbReference type="InParanoid" id="A0A2K3DIH6"/>
<reference evidence="2 3" key="1">
    <citation type="journal article" date="2007" name="Science">
        <title>The Chlamydomonas genome reveals the evolution of key animal and plant functions.</title>
        <authorList>
            <person name="Merchant S.S."/>
            <person name="Prochnik S.E."/>
            <person name="Vallon O."/>
            <person name="Harris E.H."/>
            <person name="Karpowicz S.J."/>
            <person name="Witman G.B."/>
            <person name="Terry A."/>
            <person name="Salamov A."/>
            <person name="Fritz-Laylin L.K."/>
            <person name="Marechal-Drouard L."/>
            <person name="Marshall W.F."/>
            <person name="Qu L.H."/>
            <person name="Nelson D.R."/>
            <person name="Sanderfoot A.A."/>
            <person name="Spalding M.H."/>
            <person name="Kapitonov V.V."/>
            <person name="Ren Q."/>
            <person name="Ferris P."/>
            <person name="Lindquist E."/>
            <person name="Shapiro H."/>
            <person name="Lucas S.M."/>
            <person name="Grimwood J."/>
            <person name="Schmutz J."/>
            <person name="Cardol P."/>
            <person name="Cerutti H."/>
            <person name="Chanfreau G."/>
            <person name="Chen C.L."/>
            <person name="Cognat V."/>
            <person name="Croft M.T."/>
            <person name="Dent R."/>
            <person name="Dutcher S."/>
            <person name="Fernandez E."/>
            <person name="Fukuzawa H."/>
            <person name="Gonzalez-Ballester D."/>
            <person name="Gonzalez-Halphen D."/>
            <person name="Hallmann A."/>
            <person name="Hanikenne M."/>
            <person name="Hippler M."/>
            <person name="Inwood W."/>
            <person name="Jabbari K."/>
            <person name="Kalanon M."/>
            <person name="Kuras R."/>
            <person name="Lefebvre P.A."/>
            <person name="Lemaire S.D."/>
            <person name="Lobanov A.V."/>
            <person name="Lohr M."/>
            <person name="Manuell A."/>
            <person name="Meier I."/>
            <person name="Mets L."/>
            <person name="Mittag M."/>
            <person name="Mittelmeier T."/>
            <person name="Moroney J.V."/>
            <person name="Moseley J."/>
            <person name="Napoli C."/>
            <person name="Nedelcu A.M."/>
            <person name="Niyogi K."/>
            <person name="Novoselov S.V."/>
            <person name="Paulsen I.T."/>
            <person name="Pazour G."/>
            <person name="Purton S."/>
            <person name="Ral J.P."/>
            <person name="Riano-Pachon D.M."/>
            <person name="Riekhof W."/>
            <person name="Rymarquis L."/>
            <person name="Schroda M."/>
            <person name="Stern D."/>
            <person name="Umen J."/>
            <person name="Willows R."/>
            <person name="Wilson N."/>
            <person name="Zimmer S.L."/>
            <person name="Allmer J."/>
            <person name="Balk J."/>
            <person name="Bisova K."/>
            <person name="Chen C.J."/>
            <person name="Elias M."/>
            <person name="Gendler K."/>
            <person name="Hauser C."/>
            <person name="Lamb M.R."/>
            <person name="Ledford H."/>
            <person name="Long J.C."/>
            <person name="Minagawa J."/>
            <person name="Page M.D."/>
            <person name="Pan J."/>
            <person name="Pootakham W."/>
            <person name="Roje S."/>
            <person name="Rose A."/>
            <person name="Stahlberg E."/>
            <person name="Terauchi A.M."/>
            <person name="Yang P."/>
            <person name="Ball S."/>
            <person name="Bowler C."/>
            <person name="Dieckmann C.L."/>
            <person name="Gladyshev V.N."/>
            <person name="Green P."/>
            <person name="Jorgensen R."/>
            <person name="Mayfield S."/>
            <person name="Mueller-Roeber B."/>
            <person name="Rajamani S."/>
            <person name="Sayre R.T."/>
            <person name="Brokstein P."/>
            <person name="Dubchak I."/>
            <person name="Goodstein D."/>
            <person name="Hornick L."/>
            <person name="Huang Y.W."/>
            <person name="Jhaveri J."/>
            <person name="Luo Y."/>
            <person name="Martinez D."/>
            <person name="Ngau W.C."/>
            <person name="Otillar B."/>
            <person name="Poliakov A."/>
            <person name="Porter A."/>
            <person name="Szajkowski L."/>
            <person name="Werner G."/>
            <person name="Zhou K."/>
            <person name="Grigoriev I.V."/>
            <person name="Rokhsar D.S."/>
            <person name="Grossman A.R."/>
        </authorList>
    </citation>
    <scope>NUCLEOTIDE SEQUENCE [LARGE SCALE GENOMIC DNA]</scope>
    <source>
        <strain evidence="3">CC-503</strain>
    </source>
</reference>
<gene>
    <name evidence="2" type="ORF">CHLRE_07g313050v5</name>
</gene>
<dbReference type="EMBL" id="CM008968">
    <property type="protein sequence ID" value="PNW80330.1"/>
    <property type="molecule type" value="Genomic_DNA"/>
</dbReference>
<feature type="region of interest" description="Disordered" evidence="1">
    <location>
        <begin position="119"/>
        <end position="164"/>
    </location>
</feature>
<dbReference type="Proteomes" id="UP000006906">
    <property type="component" value="Chromosome 7"/>
</dbReference>
<dbReference type="GeneID" id="66053940"/>
<proteinExistence type="predicted"/>
<dbReference type="KEGG" id="cre:CHLRE_07g313050v5"/>
<evidence type="ECO:0000256" key="1">
    <source>
        <dbReference type="SAM" id="MobiDB-lite"/>
    </source>
</evidence>
<dbReference type="OrthoDB" id="538904at2759"/>
<feature type="compositionally biased region" description="Low complexity" evidence="1">
    <location>
        <begin position="120"/>
        <end position="164"/>
    </location>
</feature>
<keyword evidence="3" id="KW-1185">Reference proteome</keyword>
<evidence type="ECO:0000313" key="3">
    <source>
        <dbReference type="Proteomes" id="UP000006906"/>
    </source>
</evidence>
<dbReference type="AlphaFoldDB" id="A0A2K3DIH6"/>
<name>A0A2K3DIH6_CHLRE</name>
<sequence>MLASRIASHALAATSGSGRGWFGAAAQQWRAVSASAGAATDGAQEAAPAAAAAVPTLTAAQRAKLPALLALARRPTATARRLGSLTALSATYRDMSLTLSALAAQQAGLDPLAPADAIDQQWAQQQQQQQQTQAAAQAQASEGSAAATTTASDQGQAGAGSSAAASGSEEVGVLGAHLPLLDVTDSAVSGGDGFAVDGIRPAPQEPLLNPAYMDKVSAWAALAPPHLESSTALQTAVNLWPPSEATYPTYVDFDAALRLLGHHTSRKRLRLGRRLLRKQDRYQLKTWEHHSGEA</sequence>
<evidence type="ECO:0000313" key="2">
    <source>
        <dbReference type="EMBL" id="PNW80330.1"/>
    </source>
</evidence>
<dbReference type="ExpressionAtlas" id="A0A2K3DIH6">
    <property type="expression patterns" value="baseline"/>
</dbReference>